<feature type="compositionally biased region" description="Basic residues" evidence="1">
    <location>
        <begin position="36"/>
        <end position="48"/>
    </location>
</feature>
<organism evidence="3 5">
    <name type="scientific">Rotaria sordida</name>
    <dbReference type="NCBI Taxonomy" id="392033"/>
    <lineage>
        <taxon>Eukaryota</taxon>
        <taxon>Metazoa</taxon>
        <taxon>Spiralia</taxon>
        <taxon>Gnathifera</taxon>
        <taxon>Rotifera</taxon>
        <taxon>Eurotatoria</taxon>
        <taxon>Bdelloidea</taxon>
        <taxon>Philodinida</taxon>
        <taxon>Philodinidae</taxon>
        <taxon>Rotaria</taxon>
    </lineage>
</organism>
<dbReference type="Proteomes" id="UP000663882">
    <property type="component" value="Unassembled WGS sequence"/>
</dbReference>
<dbReference type="EMBL" id="CAJNOU010003160">
    <property type="protein sequence ID" value="CAF1373905.1"/>
    <property type="molecule type" value="Genomic_DNA"/>
</dbReference>
<proteinExistence type="predicted"/>
<gene>
    <name evidence="4" type="ORF">RFH988_LOCUS34329</name>
    <name evidence="3" type="ORF">SEV965_LOCUS30045</name>
</gene>
<keyword evidence="2" id="KW-0812">Transmembrane</keyword>
<evidence type="ECO:0000256" key="2">
    <source>
        <dbReference type="SAM" id="Phobius"/>
    </source>
</evidence>
<reference evidence="3" key="1">
    <citation type="submission" date="2021-02" db="EMBL/GenBank/DDBJ databases">
        <authorList>
            <person name="Nowell W R."/>
        </authorList>
    </citation>
    <scope>NUCLEOTIDE SEQUENCE</scope>
</reference>
<evidence type="ECO:0000313" key="4">
    <source>
        <dbReference type="EMBL" id="CAF1390575.1"/>
    </source>
</evidence>
<feature type="transmembrane region" description="Helical" evidence="2">
    <location>
        <begin position="78"/>
        <end position="95"/>
    </location>
</feature>
<keyword evidence="2" id="KW-0472">Membrane</keyword>
<dbReference type="EMBL" id="CAJNOO010004694">
    <property type="protein sequence ID" value="CAF1390575.1"/>
    <property type="molecule type" value="Genomic_DNA"/>
</dbReference>
<dbReference type="AlphaFoldDB" id="A0A815J3J6"/>
<accession>A0A815J3J6</accession>
<evidence type="ECO:0000313" key="5">
    <source>
        <dbReference type="Proteomes" id="UP000663889"/>
    </source>
</evidence>
<dbReference type="Proteomes" id="UP000663889">
    <property type="component" value="Unassembled WGS sequence"/>
</dbReference>
<evidence type="ECO:0000313" key="3">
    <source>
        <dbReference type="EMBL" id="CAF1373905.1"/>
    </source>
</evidence>
<evidence type="ECO:0000256" key="1">
    <source>
        <dbReference type="SAM" id="MobiDB-lite"/>
    </source>
</evidence>
<feature type="region of interest" description="Disordered" evidence="1">
    <location>
        <begin position="27"/>
        <end position="49"/>
    </location>
</feature>
<name>A0A815J3J6_9BILA</name>
<protein>
    <submittedName>
        <fullName evidence="3">Uncharacterized protein</fullName>
    </submittedName>
</protein>
<comment type="caution">
    <text evidence="3">The sequence shown here is derived from an EMBL/GenBank/DDBJ whole genome shotgun (WGS) entry which is preliminary data.</text>
</comment>
<sequence length="97" mass="11239">MSQQDTNKQTSMNAINNNSSCIANQRKIFSNTNTNRNKRRSIARHSSHRSVNEQLLKIIDELEKLNQRMERDSKADDLQYLTLGFIVICGIIIFLNK</sequence>
<keyword evidence="2" id="KW-1133">Transmembrane helix</keyword>